<dbReference type="Gene3D" id="3.60.20.10">
    <property type="entry name" value="Glutamine Phosphoribosylpyrophosphate, subunit 1, domain 1"/>
    <property type="match status" value="1"/>
</dbReference>
<dbReference type="GO" id="GO:0004066">
    <property type="term" value="F:asparagine synthase (glutamine-hydrolyzing) activity"/>
    <property type="evidence" value="ECO:0007669"/>
    <property type="project" value="UniProtKB-EC"/>
</dbReference>
<accession>A0A430AWN6</accession>
<dbReference type="InterPro" id="IPR001962">
    <property type="entry name" value="Asn_synthase"/>
</dbReference>
<dbReference type="GO" id="GO:0005524">
    <property type="term" value="F:ATP binding"/>
    <property type="evidence" value="ECO:0007669"/>
    <property type="project" value="UniProtKB-KW"/>
</dbReference>
<feature type="site" description="Important for beta-aspartyl-AMP intermediate formation" evidence="11">
    <location>
        <position position="364"/>
    </location>
</feature>
<dbReference type="Pfam" id="PF13537">
    <property type="entry name" value="GATase_7"/>
    <property type="match status" value="1"/>
</dbReference>
<evidence type="ECO:0000256" key="5">
    <source>
        <dbReference type="ARBA" id="ARBA00022840"/>
    </source>
</evidence>
<dbReference type="Gene3D" id="3.40.50.620">
    <property type="entry name" value="HUPs"/>
    <property type="match status" value="1"/>
</dbReference>
<keyword evidence="14" id="KW-1185">Reference proteome</keyword>
<dbReference type="InterPro" id="IPR006426">
    <property type="entry name" value="Asn_synth_AEB"/>
</dbReference>
<keyword evidence="6 9" id="KW-0061">Asparagine biosynthesis</keyword>
<dbReference type="Pfam" id="PF00733">
    <property type="entry name" value="Asn_synthase"/>
    <property type="match status" value="1"/>
</dbReference>
<gene>
    <name evidence="13" type="ORF">CBF27_05700</name>
</gene>
<evidence type="ECO:0000256" key="6">
    <source>
        <dbReference type="ARBA" id="ARBA00022888"/>
    </source>
</evidence>
<feature type="binding site" evidence="10">
    <location>
        <begin position="362"/>
        <end position="363"/>
    </location>
    <ligand>
        <name>ATP</name>
        <dbReference type="ChEBI" id="CHEBI:30616"/>
    </ligand>
</feature>
<feature type="binding site" evidence="10">
    <location>
        <position position="103"/>
    </location>
    <ligand>
        <name>L-glutamine</name>
        <dbReference type="ChEBI" id="CHEBI:58359"/>
    </ligand>
</feature>
<dbReference type="Proteomes" id="UP000286773">
    <property type="component" value="Unassembled WGS sequence"/>
</dbReference>
<evidence type="ECO:0000313" key="13">
    <source>
        <dbReference type="EMBL" id="RSU12469.1"/>
    </source>
</evidence>
<keyword evidence="7 9" id="KW-0315">Glutamine amidotransferase</keyword>
<dbReference type="AlphaFoldDB" id="A0A430AWN6"/>
<dbReference type="GO" id="GO:0006529">
    <property type="term" value="P:asparagine biosynthetic process"/>
    <property type="evidence" value="ECO:0007669"/>
    <property type="project" value="UniProtKB-KW"/>
</dbReference>
<dbReference type="InterPro" id="IPR014729">
    <property type="entry name" value="Rossmann-like_a/b/a_fold"/>
</dbReference>
<dbReference type="GO" id="GO:0005829">
    <property type="term" value="C:cytosol"/>
    <property type="evidence" value="ECO:0007669"/>
    <property type="project" value="TreeGrafter"/>
</dbReference>
<dbReference type="CDD" id="cd00712">
    <property type="entry name" value="AsnB"/>
    <property type="match status" value="1"/>
</dbReference>
<evidence type="ECO:0000256" key="4">
    <source>
        <dbReference type="ARBA" id="ARBA00022741"/>
    </source>
</evidence>
<dbReference type="PANTHER" id="PTHR43284">
    <property type="entry name" value="ASPARAGINE SYNTHETASE (GLUTAMINE-HYDROLYZING)"/>
    <property type="match status" value="1"/>
</dbReference>
<protein>
    <recommendedName>
        <fullName evidence="3">asparagine synthase (glutamine-hydrolyzing)</fullName>
        <ecNumber evidence="3">6.3.5.4</ecNumber>
    </recommendedName>
</protein>
<evidence type="ECO:0000256" key="9">
    <source>
        <dbReference type="PIRSR" id="PIRSR001589-1"/>
    </source>
</evidence>
<dbReference type="InterPro" id="IPR029055">
    <property type="entry name" value="Ntn_hydrolases_N"/>
</dbReference>
<dbReference type="CDD" id="cd01991">
    <property type="entry name" value="Asn_synthase_B_C"/>
    <property type="match status" value="1"/>
</dbReference>
<sequence>MCGFVGCLHQDLDPELLQGQKETIKEMNALIVHRGPDSEGYFQDSDITMGFRRLSIIDLEKGSQPLSYDDERYWIIFNGEIYNYIELREELKAEGYAFKTESDTEVILAVYKKYGEQTAEQLRGMFAFVIWDKAEKKAYMARDHFGIKPFHYAEENGAVYVASEAKAIRQIMQEKQLDHDALQHYMTFQYVPEPLTLTTGIKRLLPGHYMVKEKDQPLRIEKYWAATFAPVDYEEKELAGKLKDALFESVEKHMRSDVTVGSFLSGGVDSSIIVSIAKEFNPDITTVSVGFEREGYSEIDVAKETAEKLHVKNVSKVITPEEFINEFPRFVWYMDDPLADPAAVPQFFLAAETAKHCTVSLSGEGADEMFGGYTIYNEPNSLKLFNNMPQALNSALRAVANVFPEGMKGKSFIERGTTPMEKRYVGNAKIFDEAEKQVLLKNYDSRKPFTTVTKPFYDASVGYDPIDRMQFIDIHTWLVGDLLLNADRTTMAASLELRTPFVDRKVFELARTIPSRLRIANGTTKYILRKAAEDFVPEHVLYRKKLGFPVPIRYWLKDELYDWAEQLIKTSQTDQYLNKDYALRLLSDHRQGVRDNSRKLWTVLTFMVWHDVYVENPRRF</sequence>
<feature type="domain" description="Glutamine amidotransferase type-2" evidence="12">
    <location>
        <begin position="2"/>
        <end position="215"/>
    </location>
</feature>
<dbReference type="PANTHER" id="PTHR43284:SF1">
    <property type="entry name" value="ASPARAGINE SYNTHETASE"/>
    <property type="match status" value="1"/>
</dbReference>
<evidence type="ECO:0000256" key="11">
    <source>
        <dbReference type="PIRSR" id="PIRSR001589-3"/>
    </source>
</evidence>
<dbReference type="InterPro" id="IPR017932">
    <property type="entry name" value="GATase_2_dom"/>
</dbReference>
<dbReference type="InterPro" id="IPR033738">
    <property type="entry name" value="AsnB_N"/>
</dbReference>
<keyword evidence="5 10" id="KW-0067">ATP-binding</keyword>
<evidence type="ECO:0000256" key="1">
    <source>
        <dbReference type="ARBA" id="ARBA00005187"/>
    </source>
</evidence>
<comment type="catalytic activity">
    <reaction evidence="8">
        <text>L-aspartate + L-glutamine + ATP + H2O = L-asparagine + L-glutamate + AMP + diphosphate + H(+)</text>
        <dbReference type="Rhea" id="RHEA:12228"/>
        <dbReference type="ChEBI" id="CHEBI:15377"/>
        <dbReference type="ChEBI" id="CHEBI:15378"/>
        <dbReference type="ChEBI" id="CHEBI:29985"/>
        <dbReference type="ChEBI" id="CHEBI:29991"/>
        <dbReference type="ChEBI" id="CHEBI:30616"/>
        <dbReference type="ChEBI" id="CHEBI:33019"/>
        <dbReference type="ChEBI" id="CHEBI:58048"/>
        <dbReference type="ChEBI" id="CHEBI:58359"/>
        <dbReference type="ChEBI" id="CHEBI:456215"/>
        <dbReference type="EC" id="6.3.5.4"/>
    </reaction>
</comment>
<evidence type="ECO:0000256" key="7">
    <source>
        <dbReference type="ARBA" id="ARBA00022962"/>
    </source>
</evidence>
<comment type="pathway">
    <text evidence="1">Amino-acid biosynthesis; L-asparagine biosynthesis; L-asparagine from L-aspartate (L-Gln route): step 1/1.</text>
</comment>
<dbReference type="SUPFAM" id="SSF52402">
    <property type="entry name" value="Adenine nucleotide alpha hydrolases-like"/>
    <property type="match status" value="1"/>
</dbReference>
<dbReference type="NCBIfam" id="TIGR01536">
    <property type="entry name" value="asn_synth_AEB"/>
    <property type="match status" value="1"/>
</dbReference>
<evidence type="ECO:0000256" key="8">
    <source>
        <dbReference type="ARBA" id="ARBA00048741"/>
    </source>
</evidence>
<dbReference type="RefSeq" id="WP_126813296.1">
    <property type="nucleotide sequence ID" value="NZ_NGKC01000005.1"/>
</dbReference>
<keyword evidence="9" id="KW-0028">Amino-acid biosynthesis</keyword>
<dbReference type="EMBL" id="NGKC01000005">
    <property type="protein sequence ID" value="RSU12469.1"/>
    <property type="molecule type" value="Genomic_DNA"/>
</dbReference>
<comment type="caution">
    <text evidence="13">The sequence shown here is derived from an EMBL/GenBank/DDBJ whole genome shotgun (WGS) entry which is preliminary data.</text>
</comment>
<organism evidence="13 14">
    <name type="scientific">Vagococcus acidifermentans</name>
    <dbReference type="NCBI Taxonomy" id="564710"/>
    <lineage>
        <taxon>Bacteria</taxon>
        <taxon>Bacillati</taxon>
        <taxon>Bacillota</taxon>
        <taxon>Bacilli</taxon>
        <taxon>Lactobacillales</taxon>
        <taxon>Enterococcaceae</taxon>
        <taxon>Vagococcus</taxon>
    </lineage>
</organism>
<feature type="active site" description="For GATase activity" evidence="9">
    <location>
        <position position="2"/>
    </location>
</feature>
<proteinExistence type="inferred from homology"/>
<dbReference type="EC" id="6.3.5.4" evidence="3"/>
<dbReference type="PROSITE" id="PS51278">
    <property type="entry name" value="GATASE_TYPE_2"/>
    <property type="match status" value="1"/>
</dbReference>
<keyword evidence="4 10" id="KW-0547">Nucleotide-binding</keyword>
<name>A0A430AWN6_9ENTE</name>
<evidence type="ECO:0000256" key="10">
    <source>
        <dbReference type="PIRSR" id="PIRSR001589-2"/>
    </source>
</evidence>
<dbReference type="OrthoDB" id="9763290at2"/>
<dbReference type="PIRSF" id="PIRSF001589">
    <property type="entry name" value="Asn_synthetase_glu-h"/>
    <property type="match status" value="1"/>
</dbReference>
<reference evidence="13 14" key="1">
    <citation type="submission" date="2017-05" db="EMBL/GenBank/DDBJ databases">
        <title>Vagococcus spp. assemblies.</title>
        <authorList>
            <person name="Gulvik C.A."/>
        </authorList>
    </citation>
    <scope>NUCLEOTIDE SEQUENCE [LARGE SCALE GENOMIC DNA]</scope>
    <source>
        <strain evidence="13 14">LMG 24798</strain>
    </source>
</reference>
<evidence type="ECO:0000256" key="2">
    <source>
        <dbReference type="ARBA" id="ARBA00005752"/>
    </source>
</evidence>
<comment type="similarity">
    <text evidence="2">Belongs to the asparagine synthetase family.</text>
</comment>
<evidence type="ECO:0000259" key="12">
    <source>
        <dbReference type="PROSITE" id="PS51278"/>
    </source>
</evidence>
<dbReference type="SUPFAM" id="SSF56235">
    <property type="entry name" value="N-terminal nucleophile aminohydrolases (Ntn hydrolases)"/>
    <property type="match status" value="1"/>
</dbReference>
<evidence type="ECO:0000256" key="3">
    <source>
        <dbReference type="ARBA" id="ARBA00012737"/>
    </source>
</evidence>
<dbReference type="InterPro" id="IPR051786">
    <property type="entry name" value="ASN_synthetase/amidase"/>
</dbReference>
<evidence type="ECO:0000313" key="14">
    <source>
        <dbReference type="Proteomes" id="UP000286773"/>
    </source>
</evidence>
<feature type="binding site" evidence="10">
    <location>
        <position position="289"/>
    </location>
    <ligand>
        <name>ATP</name>
        <dbReference type="ChEBI" id="CHEBI:30616"/>
    </ligand>
</feature>